<proteinExistence type="predicted"/>
<dbReference type="NCBIfam" id="TIGR02122">
    <property type="entry name" value="TRAP_TAXI"/>
    <property type="match status" value="1"/>
</dbReference>
<keyword evidence="3" id="KW-1185">Reference proteome</keyword>
<feature type="chain" id="PRO_5007141266" evidence="1">
    <location>
        <begin position="25"/>
        <end position="333"/>
    </location>
</feature>
<organism evidence="2 3">
    <name type="scientific">Desulfovibrio fairfieldensis</name>
    <dbReference type="NCBI Taxonomy" id="44742"/>
    <lineage>
        <taxon>Bacteria</taxon>
        <taxon>Pseudomonadati</taxon>
        <taxon>Thermodesulfobacteriota</taxon>
        <taxon>Desulfovibrionia</taxon>
        <taxon>Desulfovibrionales</taxon>
        <taxon>Desulfovibrionaceae</taxon>
        <taxon>Desulfovibrio</taxon>
    </lineage>
</organism>
<evidence type="ECO:0000313" key="3">
    <source>
        <dbReference type="Proteomes" id="UP000069241"/>
    </source>
</evidence>
<dbReference type="EMBL" id="CP014229">
    <property type="protein sequence ID" value="AMD88759.1"/>
    <property type="molecule type" value="Genomic_DNA"/>
</dbReference>
<dbReference type="PANTHER" id="PTHR42941:SF1">
    <property type="entry name" value="SLL1037 PROTEIN"/>
    <property type="match status" value="1"/>
</dbReference>
<reference evidence="3" key="1">
    <citation type="submission" date="2016-02" db="EMBL/GenBank/DDBJ databases">
        <authorList>
            <person name="Holder M.E."/>
            <person name="Ajami N.J."/>
            <person name="Petrosino J.F."/>
        </authorList>
    </citation>
    <scope>NUCLEOTIDE SEQUENCE [LARGE SCALE GENOMIC DNA]</scope>
    <source>
        <strain evidence="3">CCUG 45958</strain>
    </source>
</reference>
<evidence type="ECO:0000313" key="2">
    <source>
        <dbReference type="EMBL" id="AMD88759.1"/>
    </source>
</evidence>
<name>A0A109W3I0_9BACT</name>
<evidence type="ECO:0000256" key="1">
    <source>
        <dbReference type="SAM" id="SignalP"/>
    </source>
</evidence>
<gene>
    <name evidence="2" type="ORF">AXF13_00740</name>
</gene>
<dbReference type="AlphaFoldDB" id="A0A109W3I0"/>
<accession>A0A109W3I0</accession>
<protein>
    <submittedName>
        <fullName evidence="2">TRAP transporter</fullName>
    </submittedName>
</protein>
<dbReference type="SUPFAM" id="SSF53850">
    <property type="entry name" value="Periplasmic binding protein-like II"/>
    <property type="match status" value="1"/>
</dbReference>
<dbReference type="PANTHER" id="PTHR42941">
    <property type="entry name" value="SLL1037 PROTEIN"/>
    <property type="match status" value="1"/>
</dbReference>
<sequence>MKRLTLILTCLVVGALCAALPARAAEKTVIHLLSTPFGTGSYVLGTALESIVNQGNYPLSIAHAETPGQAYNVNKLNADAAARQNTVVTASQGINWLAEQGKKPFPAKRTPLKLIGIYTYTATWLVTGDKDIKSVADLRGKRIAMGRIPQVIWGYEPDALLRNGYDDDFYKSLKIQFVGTSEAATALVNGQVDAATIGGYMDPVSGKFSPAPQTVEVLASGRELTHLDWTKDAVEKTAAKDIRLFPIQVPAKAVDGLEAPLWIGADLHGLFAHPDFPEEYAYILAKAMIENIEAFGKYHALGGLMSRAGLVKGFSPENIHPGALRAYQEAGIL</sequence>
<feature type="signal peptide" evidence="1">
    <location>
        <begin position="1"/>
        <end position="24"/>
    </location>
</feature>
<dbReference type="InterPro" id="IPR011852">
    <property type="entry name" value="TRAP_TAXI"/>
</dbReference>
<dbReference type="STRING" id="44742.AXF13_00740"/>
<dbReference type="Proteomes" id="UP000069241">
    <property type="component" value="Chromosome"/>
</dbReference>
<dbReference type="KEGG" id="dfi:AXF13_00740"/>
<dbReference type="Pfam" id="PF16868">
    <property type="entry name" value="NMT1_3"/>
    <property type="match status" value="1"/>
</dbReference>
<dbReference type="Gene3D" id="3.40.190.10">
    <property type="entry name" value="Periplasmic binding protein-like II"/>
    <property type="match status" value="2"/>
</dbReference>
<keyword evidence="1" id="KW-0732">Signal</keyword>
<dbReference type="RefSeq" id="WP_062251257.1">
    <property type="nucleotide sequence ID" value="NZ_CP014229.1"/>
</dbReference>